<dbReference type="Proteomes" id="UP000225889">
    <property type="component" value="Unassembled WGS sequence"/>
</dbReference>
<name>A0A2G3DTS1_9FIRM</name>
<reference evidence="1 2" key="1">
    <citation type="submission" date="2017-10" db="EMBL/GenBank/DDBJ databases">
        <title>Resolving the taxonomy of Roseburia spp., Eubacterium rectale and Agathobacter spp. through phylogenomic analysis.</title>
        <authorList>
            <person name="Sheridan P.O."/>
            <person name="Walker A.W."/>
            <person name="Duncan S.H."/>
            <person name="Scott K.P."/>
            <person name="Toole P.W.O."/>
            <person name="Luis P."/>
            <person name="Flint H.J."/>
        </authorList>
    </citation>
    <scope>NUCLEOTIDE SEQUENCE [LARGE SCALE GENOMIC DNA]</scope>
    <source>
        <strain evidence="1 2">JK626</strain>
    </source>
</reference>
<protein>
    <submittedName>
        <fullName evidence="1">Uncharacterized protein</fullName>
    </submittedName>
</protein>
<sequence>MNESMANQAYATQGPRITNIGLDNSYAGHDRFQNGVLDRNQKVTLYAAGWTEDWASQENASGFFTDKATIDSCLHNGVLNTNELDGKLQTKLSKFNANSGKIQAHSHVSAYDVDFNKLDSLKTDNPKLYEKLTAPDGKPSGEIKVAYGEVYGNEQHGPGGGHQYYLNPNTFREAIKAGVFKHNPDESYSVERGKGYNEISRKDMTPQEYKQLQKSRRYEATERWNSINQQLKKERDANGVNVADQNNQFENKPNRGFVARPDLTYGYSKQTIQEATVIQDSADINTAISNTEPKTVVGKEIVRQNTAVQTVEARKPAAGRTQKR</sequence>
<comment type="caution">
    <text evidence="1">The sequence shown here is derived from an EMBL/GenBank/DDBJ whole genome shotgun (WGS) entry which is preliminary data.</text>
</comment>
<reference evidence="1 2" key="2">
    <citation type="submission" date="2017-10" db="EMBL/GenBank/DDBJ databases">
        <authorList>
            <person name="Banno H."/>
            <person name="Chua N.-H."/>
        </authorList>
    </citation>
    <scope>NUCLEOTIDE SEQUENCE [LARGE SCALE GENOMIC DNA]</scope>
    <source>
        <strain evidence="1 2">JK626</strain>
    </source>
</reference>
<dbReference type="AlphaFoldDB" id="A0A2G3DTS1"/>
<proteinExistence type="predicted"/>
<accession>A0A2G3DTS1</accession>
<organism evidence="1 2">
    <name type="scientific">Pseudobutyrivibrio ruminis</name>
    <dbReference type="NCBI Taxonomy" id="46206"/>
    <lineage>
        <taxon>Bacteria</taxon>
        <taxon>Bacillati</taxon>
        <taxon>Bacillota</taxon>
        <taxon>Clostridia</taxon>
        <taxon>Lachnospirales</taxon>
        <taxon>Lachnospiraceae</taxon>
        <taxon>Pseudobutyrivibrio</taxon>
    </lineage>
</organism>
<dbReference type="RefSeq" id="WP_099392308.1">
    <property type="nucleotide sequence ID" value="NZ_PDYF01000024.1"/>
</dbReference>
<dbReference type="EMBL" id="PDYF01000024">
    <property type="protein sequence ID" value="PHU34422.1"/>
    <property type="molecule type" value="Genomic_DNA"/>
</dbReference>
<gene>
    <name evidence="1" type="ORF">CSX01_10200</name>
</gene>
<evidence type="ECO:0000313" key="2">
    <source>
        <dbReference type="Proteomes" id="UP000225889"/>
    </source>
</evidence>
<evidence type="ECO:0000313" key="1">
    <source>
        <dbReference type="EMBL" id="PHU34422.1"/>
    </source>
</evidence>